<dbReference type="EMBL" id="WRXN01000008">
    <property type="protein sequence ID" value="MVT10295.1"/>
    <property type="molecule type" value="Genomic_DNA"/>
</dbReference>
<sequence length="154" mass="17354">MKQHIFLLIMILSMAISSCKKSDTDKENEAISTGMEKLALKKNTNWLVILPGAGCKGCIQEGEAFMRDFIDNPQVMFVLTNTKSFKILQQKTGISLKEHDNVYVDKDRLFDMPTNNAIYPCIVQLDNGKPVKHQFQSPQSGQAFEGLRVKLSND</sequence>
<dbReference type="AlphaFoldDB" id="A0A7K1U8H4"/>
<accession>A0A7K1U8H4</accession>
<reference evidence="1 2" key="1">
    <citation type="submission" date="2019-12" db="EMBL/GenBank/DDBJ databases">
        <title>Chitinophaga sp. strain ysch24 (GDMCC 1.1355), whole genome shotgun sequence.</title>
        <authorList>
            <person name="Zhang X."/>
        </authorList>
    </citation>
    <scope>NUCLEOTIDE SEQUENCE [LARGE SCALE GENOMIC DNA]</scope>
    <source>
        <strain evidence="2">ysch24</strain>
    </source>
</reference>
<comment type="caution">
    <text evidence="1">The sequence shown here is derived from an EMBL/GenBank/DDBJ whole genome shotgun (WGS) entry which is preliminary data.</text>
</comment>
<dbReference type="RefSeq" id="WP_157307742.1">
    <property type="nucleotide sequence ID" value="NZ_WRXN01000008.1"/>
</dbReference>
<dbReference type="Proteomes" id="UP000461730">
    <property type="component" value="Unassembled WGS sequence"/>
</dbReference>
<evidence type="ECO:0000313" key="2">
    <source>
        <dbReference type="Proteomes" id="UP000461730"/>
    </source>
</evidence>
<dbReference type="PROSITE" id="PS51257">
    <property type="entry name" value="PROKAR_LIPOPROTEIN"/>
    <property type="match status" value="1"/>
</dbReference>
<keyword evidence="2" id="KW-1185">Reference proteome</keyword>
<protein>
    <submittedName>
        <fullName evidence="1">Uncharacterized protein</fullName>
    </submittedName>
</protein>
<organism evidence="1 2">
    <name type="scientific">Chitinophaga tropicalis</name>
    <dbReference type="NCBI Taxonomy" id="2683588"/>
    <lineage>
        <taxon>Bacteria</taxon>
        <taxon>Pseudomonadati</taxon>
        <taxon>Bacteroidota</taxon>
        <taxon>Chitinophagia</taxon>
        <taxon>Chitinophagales</taxon>
        <taxon>Chitinophagaceae</taxon>
        <taxon>Chitinophaga</taxon>
    </lineage>
</organism>
<proteinExistence type="predicted"/>
<gene>
    <name evidence="1" type="ORF">GO493_18630</name>
</gene>
<name>A0A7K1U8H4_9BACT</name>
<evidence type="ECO:0000313" key="1">
    <source>
        <dbReference type="EMBL" id="MVT10295.1"/>
    </source>
</evidence>